<keyword evidence="2" id="KW-0501">Molybdenum cofactor biosynthesis</keyword>
<dbReference type="InterPro" id="IPR016193">
    <property type="entry name" value="Cytidine_deaminase-like"/>
</dbReference>
<dbReference type="Gene3D" id="3.40.140.10">
    <property type="entry name" value="Cytidine Deaminase, domain 2"/>
    <property type="match status" value="1"/>
</dbReference>
<protein>
    <recommendedName>
        <fullName evidence="4">Sulfur carrier protein FdhD</fullName>
    </recommendedName>
</protein>
<dbReference type="PIRSF" id="PIRSF015626">
    <property type="entry name" value="FdhD"/>
    <property type="match status" value="1"/>
</dbReference>
<dbReference type="GO" id="GO:0016783">
    <property type="term" value="F:sulfurtransferase activity"/>
    <property type="evidence" value="ECO:0007669"/>
    <property type="project" value="InterPro"/>
</dbReference>
<evidence type="ECO:0008006" key="4">
    <source>
        <dbReference type="Google" id="ProtNLM"/>
    </source>
</evidence>
<dbReference type="InterPro" id="IPR003786">
    <property type="entry name" value="FdhD"/>
</dbReference>
<dbReference type="NCBIfam" id="TIGR00129">
    <property type="entry name" value="fdhD_narQ"/>
    <property type="match status" value="1"/>
</dbReference>
<proteinExistence type="inferred from homology"/>
<dbReference type="Gene3D" id="3.10.20.10">
    <property type="match status" value="1"/>
</dbReference>
<comment type="caution">
    <text evidence="3">The sequence shown here is derived from an EMBL/GenBank/DDBJ whole genome shotgun (WGS) entry which is preliminary data.</text>
</comment>
<dbReference type="PANTHER" id="PTHR30592">
    <property type="entry name" value="FORMATE DEHYDROGENASE"/>
    <property type="match status" value="1"/>
</dbReference>
<name>X1FZB2_9ZZZZ</name>
<evidence type="ECO:0000256" key="1">
    <source>
        <dbReference type="ARBA" id="ARBA00022490"/>
    </source>
</evidence>
<dbReference type="PANTHER" id="PTHR30592:SF1">
    <property type="entry name" value="SULFUR CARRIER PROTEIN FDHD"/>
    <property type="match status" value="1"/>
</dbReference>
<dbReference type="HAMAP" id="MF_00187">
    <property type="entry name" value="FdhD"/>
    <property type="match status" value="1"/>
</dbReference>
<dbReference type="SUPFAM" id="SSF53927">
    <property type="entry name" value="Cytidine deaminase-like"/>
    <property type="match status" value="1"/>
</dbReference>
<reference evidence="3" key="1">
    <citation type="journal article" date="2014" name="Front. Microbiol.">
        <title>High frequency of phylogenetically diverse reductive dehalogenase-homologous genes in deep subseafloor sedimentary metagenomes.</title>
        <authorList>
            <person name="Kawai M."/>
            <person name="Futagami T."/>
            <person name="Toyoda A."/>
            <person name="Takaki Y."/>
            <person name="Nishi S."/>
            <person name="Hori S."/>
            <person name="Arai W."/>
            <person name="Tsubouchi T."/>
            <person name="Morono Y."/>
            <person name="Uchiyama I."/>
            <person name="Ito T."/>
            <person name="Fujiyama A."/>
            <person name="Inagaki F."/>
            <person name="Takami H."/>
        </authorList>
    </citation>
    <scope>NUCLEOTIDE SEQUENCE</scope>
    <source>
        <strain evidence="3">Expedition CK06-06</strain>
    </source>
</reference>
<gene>
    <name evidence="3" type="ORF">S03H2_10819</name>
</gene>
<evidence type="ECO:0000313" key="3">
    <source>
        <dbReference type="EMBL" id="GAH37895.1"/>
    </source>
</evidence>
<accession>X1FZB2</accession>
<dbReference type="GO" id="GO:0006777">
    <property type="term" value="P:Mo-molybdopterin cofactor biosynthetic process"/>
    <property type="evidence" value="ECO:0007669"/>
    <property type="project" value="UniProtKB-KW"/>
</dbReference>
<dbReference type="AlphaFoldDB" id="X1FZB2"/>
<dbReference type="Pfam" id="PF02634">
    <property type="entry name" value="FdhD-NarQ"/>
    <property type="match status" value="1"/>
</dbReference>
<keyword evidence="1" id="KW-0963">Cytoplasm</keyword>
<dbReference type="EMBL" id="BARU01005540">
    <property type="protein sequence ID" value="GAH37895.1"/>
    <property type="molecule type" value="Genomic_DNA"/>
</dbReference>
<organism evidence="3">
    <name type="scientific">marine sediment metagenome</name>
    <dbReference type="NCBI Taxonomy" id="412755"/>
    <lineage>
        <taxon>unclassified sequences</taxon>
        <taxon>metagenomes</taxon>
        <taxon>ecological metagenomes</taxon>
    </lineage>
</organism>
<evidence type="ECO:0000256" key="2">
    <source>
        <dbReference type="ARBA" id="ARBA00023150"/>
    </source>
</evidence>
<sequence length="287" mass="31144">MGVSSMMEREILLPSKHSLTAGMAKLTNESAPEGVGGAQNITYSRFFNGEWSKASTWVPDELSLTITVNGEELVTILCTPLKLNCLVIGFLYSEGIITSISDVTSMRLCEDESLADVRLSKTEHPLPVRRTVTSGCGGAIGFQTQGQKVDSELVVAPAEVLSLMKQLRQQAQLFQTCGGVHTSALADTRHLLVVAEDIGRHNTLDKIQGECLLRGLSTRDRLLLTTGRLSSEMVLKAARMQTPIVVSRSSPMERAISLASDLGITLVGYARSHRLSVYSGEKRLLGR</sequence>